<keyword evidence="7" id="KW-0464">Manganese</keyword>
<comment type="caution">
    <text evidence="11">The sequence shown here is derived from an EMBL/GenBank/DDBJ whole genome shotgun (WGS) entry which is preliminary data.</text>
</comment>
<feature type="binding site" evidence="8">
    <location>
        <position position="503"/>
    </location>
    <ligand>
        <name>Mn(2+)</name>
        <dbReference type="ChEBI" id="CHEBI:29035"/>
    </ligand>
</feature>
<accession>A4C7G3</accession>
<feature type="binding site" evidence="8">
    <location>
        <position position="502"/>
    </location>
    <ligand>
        <name>Mn(2+)</name>
        <dbReference type="ChEBI" id="CHEBI:29035"/>
    </ligand>
</feature>
<feature type="domain" description="Sulfatase N-terminal" evidence="10">
    <location>
        <begin position="283"/>
        <end position="553"/>
    </location>
</feature>
<name>A4C7G3_9GAMM</name>
<dbReference type="Pfam" id="PF00884">
    <property type="entry name" value="Sulfatase"/>
    <property type="match status" value="1"/>
</dbReference>
<proteinExistence type="predicted"/>
<feature type="transmembrane region" description="Helical" evidence="9">
    <location>
        <begin position="58"/>
        <end position="78"/>
    </location>
</feature>
<dbReference type="PIRSF" id="PIRSF005091">
    <property type="entry name" value="Mmb_sulf_HI1246"/>
    <property type="match status" value="1"/>
</dbReference>
<dbReference type="InterPro" id="IPR012160">
    <property type="entry name" value="LtaS-like"/>
</dbReference>
<dbReference type="PANTHER" id="PTHR47371">
    <property type="entry name" value="LIPOTEICHOIC ACID SYNTHASE"/>
    <property type="match status" value="1"/>
</dbReference>
<gene>
    <name evidence="11" type="ORF">PTD2_13894</name>
</gene>
<keyword evidence="3 9" id="KW-0812">Transmembrane</keyword>
<dbReference type="InterPro" id="IPR017850">
    <property type="entry name" value="Alkaline_phosphatase_core_sf"/>
</dbReference>
<organism evidence="11 12">
    <name type="scientific">Pseudoalteromonas tunicata D2</name>
    <dbReference type="NCBI Taxonomy" id="87626"/>
    <lineage>
        <taxon>Bacteria</taxon>
        <taxon>Pseudomonadati</taxon>
        <taxon>Pseudomonadota</taxon>
        <taxon>Gammaproteobacteria</taxon>
        <taxon>Alteromonadales</taxon>
        <taxon>Pseudoalteromonadaceae</taxon>
        <taxon>Pseudoalteromonas</taxon>
    </lineage>
</organism>
<dbReference type="SUPFAM" id="SSF53649">
    <property type="entry name" value="Alkaline phosphatase-like"/>
    <property type="match status" value="1"/>
</dbReference>
<evidence type="ECO:0000256" key="8">
    <source>
        <dbReference type="PIRSR" id="PIRSR005091-3"/>
    </source>
</evidence>
<evidence type="ECO:0000313" key="12">
    <source>
        <dbReference type="Proteomes" id="UP000006201"/>
    </source>
</evidence>
<keyword evidence="7" id="KW-0479">Metal-binding</keyword>
<keyword evidence="4 9" id="KW-1133">Transmembrane helix</keyword>
<feature type="transmembrane region" description="Helical" evidence="9">
    <location>
        <begin position="129"/>
        <end position="159"/>
    </location>
</feature>
<dbReference type="EMBL" id="AAOH01000002">
    <property type="protein sequence ID" value="EAR29917.1"/>
    <property type="molecule type" value="Genomic_DNA"/>
</dbReference>
<feature type="binding site" evidence="7">
    <location>
        <position position="448"/>
    </location>
    <ligand>
        <name>substrate</name>
    </ligand>
</feature>
<evidence type="ECO:0000313" key="11">
    <source>
        <dbReference type="EMBL" id="EAR29917.1"/>
    </source>
</evidence>
<keyword evidence="5 9" id="KW-0472">Membrane</keyword>
<feature type="transmembrane region" description="Helical" evidence="9">
    <location>
        <begin position="12"/>
        <end position="34"/>
    </location>
</feature>
<feature type="transmembrane region" description="Helical" evidence="9">
    <location>
        <begin position="171"/>
        <end position="190"/>
    </location>
</feature>
<comment type="subcellular location">
    <subcellularLocation>
        <location evidence="1">Cell membrane</location>
        <topology evidence="1">Multi-pass membrane protein</topology>
    </subcellularLocation>
</comment>
<keyword evidence="2" id="KW-1003">Cell membrane</keyword>
<dbReference type="Proteomes" id="UP000006201">
    <property type="component" value="Unassembled WGS sequence"/>
</dbReference>
<feature type="transmembrane region" description="Helical" evidence="9">
    <location>
        <begin position="85"/>
        <end position="109"/>
    </location>
</feature>
<dbReference type="Gene3D" id="3.30.1120.80">
    <property type="match status" value="1"/>
</dbReference>
<evidence type="ECO:0000259" key="10">
    <source>
        <dbReference type="Pfam" id="PF00884"/>
    </source>
</evidence>
<evidence type="ECO:0000256" key="1">
    <source>
        <dbReference type="ARBA" id="ARBA00004651"/>
    </source>
</evidence>
<evidence type="ECO:0000256" key="4">
    <source>
        <dbReference type="ARBA" id="ARBA00022989"/>
    </source>
</evidence>
<evidence type="ECO:0000256" key="3">
    <source>
        <dbReference type="ARBA" id="ARBA00022692"/>
    </source>
</evidence>
<feature type="binding site" evidence="8">
    <location>
        <position position="291"/>
    </location>
    <ligand>
        <name>Mn(2+)</name>
        <dbReference type="ChEBI" id="CHEBI:29035"/>
    </ligand>
</feature>
<evidence type="ECO:0000256" key="2">
    <source>
        <dbReference type="ARBA" id="ARBA00022475"/>
    </source>
</evidence>
<dbReference type="GO" id="GO:0016740">
    <property type="term" value="F:transferase activity"/>
    <property type="evidence" value="ECO:0007669"/>
    <property type="project" value="UniProtKB-KW"/>
</dbReference>
<dbReference type="RefSeq" id="WP_009837790.1">
    <property type="nucleotide sequence ID" value="NZ_AAOH01000002.1"/>
</dbReference>
<evidence type="ECO:0000256" key="5">
    <source>
        <dbReference type="ARBA" id="ARBA00023136"/>
    </source>
</evidence>
<dbReference type="AlphaFoldDB" id="A4C7G3"/>
<dbReference type="CDD" id="cd16015">
    <property type="entry name" value="LTA_synthase"/>
    <property type="match status" value="1"/>
</dbReference>
<dbReference type="eggNOG" id="COG1368">
    <property type="taxonomic scope" value="Bacteria"/>
</dbReference>
<dbReference type="InterPro" id="IPR000917">
    <property type="entry name" value="Sulfatase_N"/>
</dbReference>
<dbReference type="STRING" id="87626.PTD2_13894"/>
<evidence type="ECO:0000256" key="9">
    <source>
        <dbReference type="SAM" id="Phobius"/>
    </source>
</evidence>
<keyword evidence="11" id="KW-0808">Transferase</keyword>
<protein>
    <submittedName>
        <fullName evidence="11">Phosphoglycerol transferase</fullName>
    </submittedName>
</protein>
<reference evidence="11 12" key="1">
    <citation type="submission" date="2006-02" db="EMBL/GenBank/DDBJ databases">
        <authorList>
            <person name="Moran M.A."/>
            <person name="Kjelleberg S."/>
            <person name="Egan S."/>
            <person name="Saunders N."/>
            <person name="Thomas T."/>
            <person name="Ferriera S."/>
            <person name="Johnson J."/>
            <person name="Kravitz S."/>
            <person name="Halpern A."/>
            <person name="Remington K."/>
            <person name="Beeson K."/>
            <person name="Tran B."/>
            <person name="Rogers Y.-H."/>
            <person name="Friedman R."/>
            <person name="Venter J.C."/>
        </authorList>
    </citation>
    <scope>NUCLEOTIDE SEQUENCE [LARGE SCALE GENOMIC DNA]</scope>
    <source>
        <strain evidence="11 12">D2</strain>
    </source>
</reference>
<dbReference type="OrthoDB" id="9760224at2"/>
<keyword evidence="12" id="KW-1185">Reference proteome</keyword>
<evidence type="ECO:0000256" key="6">
    <source>
        <dbReference type="PIRSR" id="PIRSR005091-1"/>
    </source>
</evidence>
<dbReference type="InterPro" id="IPR050448">
    <property type="entry name" value="OpgB/LTA_synthase_biosynth"/>
</dbReference>
<dbReference type="HOGENOM" id="CLU_014653_3_1_6"/>
<dbReference type="Gene3D" id="3.40.720.10">
    <property type="entry name" value="Alkaline Phosphatase, subunit A"/>
    <property type="match status" value="1"/>
</dbReference>
<evidence type="ECO:0000256" key="7">
    <source>
        <dbReference type="PIRSR" id="PIRSR005091-2"/>
    </source>
</evidence>
<sequence length="650" mass="72870">MARVLSSYKPLLYFFLFSLLWLFLSRTALTLWQFERVSATQDWFNFLLGALRIDISTVAYLLIIPTLLQIIAHCFSFLSAVMRPIIFIWLVLSAFILVFMEFSTPAFIMEYDLRPNRLFVEYLLYPQEVFSMLLTGHLLEVVLASIGCTIVMYFTFGLLKAWCNSQHEPQPLLPSLFSGLLVVVMIFLAARGTLQHRPINPSLAYFSTDPLVNSLTLNSSYSLAFAIKQLGNEASASKIYGTMDEVSIIAHVQAQTAKPSTGFNHTELPTLASNPAVYQGKPKNLVIVLQESLGAQFVQSLGGKNLAPEFDKLLNQGWSFDQLYATGTRSVRGIEAVVTGFTPTPARAVVKLDKSQHNFFTLAALLQQEGYATQFIYGGESHFDNMKSFFLGNGFADIVDFDDIEQPEFVGSWGASDGDLFRQADKELQQFHLQDKPFFSLIFSSSNHDPFEIPAGKVTGIDETERSRDNAIRYADFALGEFIAKAKTQSYWQDTIFLVVADHDARVFGANLVPIKSFHIPGVILGKDIDVKRDTRTVSQIDLAPTVLSLMGINAATPMLGRDLNRTDINQRAMMQFDKNFAYLEGDKVAILQPEKPISYYRYDYVGKELIAINDVTAELETLGQVAKAHALFGSLAYNKNWFRLATQIN</sequence>
<dbReference type="GO" id="GO:0005886">
    <property type="term" value="C:plasma membrane"/>
    <property type="evidence" value="ECO:0007669"/>
    <property type="project" value="UniProtKB-SubCell"/>
</dbReference>
<dbReference type="GO" id="GO:0046872">
    <property type="term" value="F:metal ion binding"/>
    <property type="evidence" value="ECO:0007669"/>
    <property type="project" value="UniProtKB-KW"/>
</dbReference>
<dbReference type="PANTHER" id="PTHR47371:SF3">
    <property type="entry name" value="PHOSPHOGLYCEROL TRANSFERASE I"/>
    <property type="match status" value="1"/>
</dbReference>
<feature type="active site" evidence="6">
    <location>
        <position position="330"/>
    </location>
</feature>